<sequence length="308" mass="35622">MDDKMEASASSKSLIRGKISWPESLSLKQSFSLPESVMYYMAMNPSTPEVYNKLIQCCKYFFEKNPILVAARMRDDTTICSDKYCSKFFRDDDKKCCVNLDITKTSSKLWLTHELHLHGNDDASTFIPLLTHKLFRYEIQNLTVNKKIITIDVFKFLASSPKSIRVYASKIIDSAGNTVMLETLLENMYNVKYFTYAFLNESSMINASTLSTITKQKNFGQLLSFKMFFIPEVFSVEDLSAFLNAHKTLEILFDFDRNISEDYANQLDGLVDAVIESERNNLIIWYRGQDRNKRKIMEKIVVCVDKNE</sequence>
<reference evidence="2" key="1">
    <citation type="submission" date="2022-11" db="UniProtKB">
        <authorList>
            <consortium name="WormBaseParasite"/>
        </authorList>
    </citation>
    <scope>IDENTIFICATION</scope>
</reference>
<name>A0AC34F9W4_9BILA</name>
<dbReference type="Proteomes" id="UP000887579">
    <property type="component" value="Unplaced"/>
</dbReference>
<proteinExistence type="predicted"/>
<accession>A0AC34F9W4</accession>
<dbReference type="WBParaSite" id="ES5_v2.g13621.t1">
    <property type="protein sequence ID" value="ES5_v2.g13621.t1"/>
    <property type="gene ID" value="ES5_v2.g13621"/>
</dbReference>
<organism evidence="1 2">
    <name type="scientific">Panagrolaimus sp. ES5</name>
    <dbReference type="NCBI Taxonomy" id="591445"/>
    <lineage>
        <taxon>Eukaryota</taxon>
        <taxon>Metazoa</taxon>
        <taxon>Ecdysozoa</taxon>
        <taxon>Nematoda</taxon>
        <taxon>Chromadorea</taxon>
        <taxon>Rhabditida</taxon>
        <taxon>Tylenchina</taxon>
        <taxon>Panagrolaimomorpha</taxon>
        <taxon>Panagrolaimoidea</taxon>
        <taxon>Panagrolaimidae</taxon>
        <taxon>Panagrolaimus</taxon>
    </lineage>
</organism>
<evidence type="ECO:0000313" key="2">
    <source>
        <dbReference type="WBParaSite" id="ES5_v2.g13621.t1"/>
    </source>
</evidence>
<protein>
    <submittedName>
        <fullName evidence="2">DUF38 domain-containing protein</fullName>
    </submittedName>
</protein>
<evidence type="ECO:0000313" key="1">
    <source>
        <dbReference type="Proteomes" id="UP000887579"/>
    </source>
</evidence>